<sequence>MVPTFALVSVPVFVLLYMSGPCIGYGPAPPDCRTLNKWDGNYDDITRVIFAQQYERITGRWRPYNCDVERVAREYFNATEPALKEISAPVGTSCKGFSHEREKEEPKPGEDYTQLNNFKLAMTGIRSWQKTDKTQVEDATTYGCHYNRNATTGRVVCVFCK</sequence>
<name>A0A016VYE9_9BILA</name>
<reference evidence="3" key="1">
    <citation type="journal article" date="2015" name="Nat. Genet.">
        <title>The genome and transcriptome of the zoonotic hookworm Ancylostoma ceylanicum identify infection-specific gene families.</title>
        <authorList>
            <person name="Schwarz E.M."/>
            <person name="Hu Y."/>
            <person name="Antoshechkin I."/>
            <person name="Miller M.M."/>
            <person name="Sternberg P.W."/>
            <person name="Aroian R.V."/>
        </authorList>
    </citation>
    <scope>NUCLEOTIDE SEQUENCE</scope>
    <source>
        <strain evidence="3">HY135</strain>
    </source>
</reference>
<evidence type="ECO:0000313" key="2">
    <source>
        <dbReference type="EMBL" id="EYC32599.1"/>
    </source>
</evidence>
<evidence type="ECO:0000256" key="1">
    <source>
        <dbReference type="SAM" id="SignalP"/>
    </source>
</evidence>
<organism evidence="2 3">
    <name type="scientific">Ancylostoma ceylanicum</name>
    <dbReference type="NCBI Taxonomy" id="53326"/>
    <lineage>
        <taxon>Eukaryota</taxon>
        <taxon>Metazoa</taxon>
        <taxon>Ecdysozoa</taxon>
        <taxon>Nematoda</taxon>
        <taxon>Chromadorea</taxon>
        <taxon>Rhabditida</taxon>
        <taxon>Rhabditina</taxon>
        <taxon>Rhabditomorpha</taxon>
        <taxon>Strongyloidea</taxon>
        <taxon>Ancylostomatidae</taxon>
        <taxon>Ancylostomatinae</taxon>
        <taxon>Ancylostoma</taxon>
    </lineage>
</organism>
<dbReference type="Proteomes" id="UP000024635">
    <property type="component" value="Unassembled WGS sequence"/>
</dbReference>
<protein>
    <recommendedName>
        <fullName evidence="4">SCP domain-containing protein</fullName>
    </recommendedName>
</protein>
<evidence type="ECO:0000313" key="3">
    <source>
        <dbReference type="Proteomes" id="UP000024635"/>
    </source>
</evidence>
<gene>
    <name evidence="2" type="primary">Acey_s0003.g1681</name>
    <name evidence="2" type="ORF">Y032_0003g1681</name>
</gene>
<evidence type="ECO:0008006" key="4">
    <source>
        <dbReference type="Google" id="ProtNLM"/>
    </source>
</evidence>
<keyword evidence="3" id="KW-1185">Reference proteome</keyword>
<feature type="signal peptide" evidence="1">
    <location>
        <begin position="1"/>
        <end position="24"/>
    </location>
</feature>
<accession>A0A016VYE9</accession>
<dbReference type="OrthoDB" id="5898381at2759"/>
<dbReference type="InterPro" id="IPR035109">
    <property type="entry name" value="ASPR"/>
</dbReference>
<comment type="caution">
    <text evidence="2">The sequence shown here is derived from an EMBL/GenBank/DDBJ whole genome shotgun (WGS) entry which is preliminary data.</text>
</comment>
<proteinExistence type="predicted"/>
<dbReference type="AlphaFoldDB" id="A0A016VYE9"/>
<keyword evidence="1" id="KW-0732">Signal</keyword>
<dbReference type="Pfam" id="PF17641">
    <property type="entry name" value="ASPRs"/>
    <property type="match status" value="1"/>
</dbReference>
<dbReference type="EMBL" id="JARK01001339">
    <property type="protein sequence ID" value="EYC32599.1"/>
    <property type="molecule type" value="Genomic_DNA"/>
</dbReference>
<feature type="chain" id="PRO_5001491307" description="SCP domain-containing protein" evidence="1">
    <location>
        <begin position="25"/>
        <end position="161"/>
    </location>
</feature>